<feature type="transmembrane region" description="Helical" evidence="1">
    <location>
        <begin position="168"/>
        <end position="190"/>
    </location>
</feature>
<feature type="transmembrane region" description="Helical" evidence="1">
    <location>
        <begin position="93"/>
        <end position="113"/>
    </location>
</feature>
<dbReference type="EMBL" id="FXZK01000006">
    <property type="protein sequence ID" value="SMY08954.1"/>
    <property type="molecule type" value="Genomic_DNA"/>
</dbReference>
<gene>
    <name evidence="2" type="ORF">LOM8899_03113</name>
</gene>
<keyword evidence="1" id="KW-1133">Transmembrane helix</keyword>
<feature type="transmembrane region" description="Helical" evidence="1">
    <location>
        <begin position="58"/>
        <end position="81"/>
    </location>
</feature>
<keyword evidence="1" id="KW-0812">Transmembrane</keyword>
<sequence>MSQHYLHALTPRTAGVLYLAIAVCGGFSIGYVPQIIIADTDSAATVANLMNNLGLFKLGVLADIAIILLELVLTAVLYVMFRQVSPVLASLALIARAGMIVVMGCNLLIWVFPLTFVTDGSDLANSAELVQHLFAAHGLGIFVWQLFFGMHLFALGGSALRAPAVPRLLAWGLFVGGFGYLVQGIVKLAFIDVASINLLIVALLVIVTISELGFAVWLLAWGNKRLGAAS</sequence>
<keyword evidence="3" id="KW-1185">Reference proteome</keyword>
<reference evidence="2 3" key="1">
    <citation type="submission" date="2017-05" db="EMBL/GenBank/DDBJ databases">
        <authorList>
            <person name="Song R."/>
            <person name="Chenine A.L."/>
            <person name="Ruprecht R.M."/>
        </authorList>
    </citation>
    <scope>NUCLEOTIDE SEQUENCE [LARGE SCALE GENOMIC DNA]</scope>
    <source>
        <strain evidence="2 3">CECT 8899</strain>
    </source>
</reference>
<evidence type="ECO:0000256" key="1">
    <source>
        <dbReference type="SAM" id="Phobius"/>
    </source>
</evidence>
<feature type="transmembrane region" description="Helical" evidence="1">
    <location>
        <begin position="16"/>
        <end position="38"/>
    </location>
</feature>
<dbReference type="OrthoDB" id="1160166at2"/>
<proteinExistence type="predicted"/>
<protein>
    <recommendedName>
        <fullName evidence="4">DUF4386 domain-containing protein</fullName>
    </recommendedName>
</protein>
<evidence type="ECO:0000313" key="3">
    <source>
        <dbReference type="Proteomes" id="UP000201613"/>
    </source>
</evidence>
<dbReference type="Pfam" id="PF14329">
    <property type="entry name" value="DUF4386"/>
    <property type="match status" value="1"/>
</dbReference>
<organism evidence="2 3">
    <name type="scientific">Flavimaricola marinus</name>
    <dbReference type="NCBI Taxonomy" id="1819565"/>
    <lineage>
        <taxon>Bacteria</taxon>
        <taxon>Pseudomonadati</taxon>
        <taxon>Pseudomonadota</taxon>
        <taxon>Alphaproteobacteria</taxon>
        <taxon>Rhodobacterales</taxon>
        <taxon>Paracoccaceae</taxon>
        <taxon>Flavimaricola</taxon>
    </lineage>
</organism>
<evidence type="ECO:0008006" key="4">
    <source>
        <dbReference type="Google" id="ProtNLM"/>
    </source>
</evidence>
<dbReference type="RefSeq" id="WP_093993141.1">
    <property type="nucleotide sequence ID" value="NZ_FXZK01000006.1"/>
</dbReference>
<dbReference type="AlphaFoldDB" id="A0A238LHS8"/>
<dbReference type="InterPro" id="IPR025495">
    <property type="entry name" value="DUF4386"/>
</dbReference>
<dbReference type="Proteomes" id="UP000201613">
    <property type="component" value="Unassembled WGS sequence"/>
</dbReference>
<evidence type="ECO:0000313" key="2">
    <source>
        <dbReference type="EMBL" id="SMY08954.1"/>
    </source>
</evidence>
<accession>A0A238LHS8</accession>
<feature type="transmembrane region" description="Helical" evidence="1">
    <location>
        <begin position="196"/>
        <end position="220"/>
    </location>
</feature>
<keyword evidence="1" id="KW-0472">Membrane</keyword>
<feature type="transmembrane region" description="Helical" evidence="1">
    <location>
        <begin position="133"/>
        <end position="156"/>
    </location>
</feature>
<name>A0A238LHS8_9RHOB</name>